<gene>
    <name evidence="4" type="ORF">E1B28_002552</name>
</gene>
<dbReference type="EMBL" id="CM032190">
    <property type="protein sequence ID" value="KAG7086608.1"/>
    <property type="molecule type" value="Genomic_DNA"/>
</dbReference>
<feature type="region of interest" description="Disordered" evidence="2">
    <location>
        <begin position="674"/>
        <end position="824"/>
    </location>
</feature>
<evidence type="ECO:0000313" key="4">
    <source>
        <dbReference type="EMBL" id="KAG7086608.1"/>
    </source>
</evidence>
<organism evidence="4 5">
    <name type="scientific">Marasmius oreades</name>
    <name type="common">fairy-ring Marasmius</name>
    <dbReference type="NCBI Taxonomy" id="181124"/>
    <lineage>
        <taxon>Eukaryota</taxon>
        <taxon>Fungi</taxon>
        <taxon>Dikarya</taxon>
        <taxon>Basidiomycota</taxon>
        <taxon>Agaricomycotina</taxon>
        <taxon>Agaricomycetes</taxon>
        <taxon>Agaricomycetidae</taxon>
        <taxon>Agaricales</taxon>
        <taxon>Marasmiineae</taxon>
        <taxon>Marasmiaceae</taxon>
        <taxon>Marasmius</taxon>
    </lineage>
</organism>
<feature type="region of interest" description="Disordered" evidence="2">
    <location>
        <begin position="1"/>
        <end position="34"/>
    </location>
</feature>
<dbReference type="GO" id="GO:0000981">
    <property type="term" value="F:DNA-binding transcription factor activity, RNA polymerase II-specific"/>
    <property type="evidence" value="ECO:0007669"/>
    <property type="project" value="InterPro"/>
</dbReference>
<dbReference type="GO" id="GO:0005634">
    <property type="term" value="C:nucleus"/>
    <property type="evidence" value="ECO:0007669"/>
    <property type="project" value="TreeGrafter"/>
</dbReference>
<dbReference type="InterPro" id="IPR036864">
    <property type="entry name" value="Zn2-C6_fun-type_DNA-bd_sf"/>
</dbReference>
<dbReference type="Proteomes" id="UP001049176">
    <property type="component" value="Chromosome 10"/>
</dbReference>
<dbReference type="PANTHER" id="PTHR31668:SF4">
    <property type="entry name" value="TRANSCRIPTIONAL ACTIVATOR PROTEIN DAL81"/>
    <property type="match status" value="1"/>
</dbReference>
<evidence type="ECO:0000256" key="2">
    <source>
        <dbReference type="SAM" id="MobiDB-lite"/>
    </source>
</evidence>
<evidence type="ECO:0000256" key="1">
    <source>
        <dbReference type="ARBA" id="ARBA00023242"/>
    </source>
</evidence>
<keyword evidence="1" id="KW-0539">Nucleus</keyword>
<dbReference type="PANTHER" id="PTHR31668">
    <property type="entry name" value="GLUCOSE TRANSPORT TRANSCRIPTION REGULATOR RGT1-RELATED-RELATED"/>
    <property type="match status" value="1"/>
</dbReference>
<feature type="compositionally biased region" description="Low complexity" evidence="2">
    <location>
        <begin position="370"/>
        <end position="382"/>
    </location>
</feature>
<dbReference type="Gene3D" id="4.10.240.10">
    <property type="entry name" value="Zn(2)-C6 fungal-type DNA-binding domain"/>
    <property type="match status" value="1"/>
</dbReference>
<proteinExistence type="predicted"/>
<sequence>MSPTTSNHSSSSSSSRGAPYARRPSGQPKSSRQQFSACGACRMRRVRCDLKDLPIPLSGPNPACSNCRERGLKCVDEFADVKAVKLLRRGRRLQQVEAIYGKANSSSNGDSSGASTPRPSTIPNLHPDFFVSLFWSWFSIQRPVLDPVEFPARYIQAQSHGQPLSPHTTIISMLLVLWAFSYGLDERGIPFASSPGPMSSRKGRTQSMLGEILELLDIHAIMRSPTWDGLRILLLLQPLVDEDDSIHPLDRVALRDASLSQVVSLSSLSLSSAANPEDHAAVRTRLFWCAYIHESITAGLRGGRLFLTTDDLDLLAPVPSVPLTPSTLNFTNLHLFSPTSYGNGYSNHLPSPISPTFPPDITPPISSRNSPPLGGSSTPLSLPSPDSHLFATPLRLSTLIRKAHRIILSPRASKTIEANGGIVDAVAMRDLWKDLDSCWEELACIRKAGHGGEIEKWTSAWQLIIFECHNLIKESLKQLARIPSSPVSPTPNSPGSLYEVATRKCFRLLPSILGVVKYNLTYEATDLFRYDTGLVRDGLFYAAYLSATISSSDLVDYVTSVQLKSESVDDPSSSSYNVVGFRVEEVRPGLLPILDSDEGVNVCLAAMSEMGWTFSNGASGKGEREDLVGLVKSVWETRKGQGLGPNGFSPPYPFAQGATGTFYGMNPITDSLDGIPARYLSGHSSSPTSSGGSPHSDPGHPHLANSMSTRSLGELPYSSTITTTRPTTYIPPISHHSQSNHSSPSSSTSLQLGYSSHPSPHQLQSHSSPHLQNNHASQHPILPPLTLSALVRGGPNTAPELGNGNGATWVDYTPPGTAGSGAGSPGVAGFKSEIGDTDFYAQPTGYAMEYATS</sequence>
<feature type="compositionally biased region" description="Low complexity" evidence="2">
    <location>
        <begin position="681"/>
        <end position="696"/>
    </location>
</feature>
<evidence type="ECO:0000313" key="5">
    <source>
        <dbReference type="Proteomes" id="UP001049176"/>
    </source>
</evidence>
<reference evidence="4" key="1">
    <citation type="journal article" date="2021" name="Genome Biol. Evol.">
        <title>The assembled and annotated genome of the fairy-ring fungus Marasmius oreades.</title>
        <authorList>
            <person name="Hiltunen M."/>
            <person name="Ament-Velasquez S.L."/>
            <person name="Johannesson H."/>
        </authorList>
    </citation>
    <scope>NUCLEOTIDE SEQUENCE</scope>
    <source>
        <strain evidence="4">03SP1</strain>
    </source>
</reference>
<dbReference type="Pfam" id="PF00172">
    <property type="entry name" value="Zn_clus"/>
    <property type="match status" value="1"/>
</dbReference>
<feature type="region of interest" description="Disordered" evidence="2">
    <location>
        <begin position="352"/>
        <end position="382"/>
    </location>
</feature>
<dbReference type="InterPro" id="IPR050797">
    <property type="entry name" value="Carb_Metab_Trans_Reg"/>
</dbReference>
<dbReference type="KEGG" id="more:E1B28_002552"/>
<protein>
    <recommendedName>
        <fullName evidence="3">Zn(2)-C6 fungal-type domain-containing protein</fullName>
    </recommendedName>
</protein>
<name>A0A9P7RPB5_9AGAR</name>
<evidence type="ECO:0000259" key="3">
    <source>
        <dbReference type="PROSITE" id="PS50048"/>
    </source>
</evidence>
<feature type="compositionally biased region" description="Low complexity" evidence="2">
    <location>
        <begin position="716"/>
        <end position="772"/>
    </location>
</feature>
<dbReference type="CDD" id="cd00067">
    <property type="entry name" value="GAL4"/>
    <property type="match status" value="1"/>
</dbReference>
<dbReference type="RefSeq" id="XP_043003079.1">
    <property type="nucleotide sequence ID" value="XM_043159478.1"/>
</dbReference>
<dbReference type="SUPFAM" id="SSF57701">
    <property type="entry name" value="Zn2/Cys6 DNA-binding domain"/>
    <property type="match status" value="1"/>
</dbReference>
<comment type="caution">
    <text evidence="4">The sequence shown here is derived from an EMBL/GenBank/DDBJ whole genome shotgun (WGS) entry which is preliminary data.</text>
</comment>
<dbReference type="AlphaFoldDB" id="A0A9P7RPB5"/>
<feature type="domain" description="Zn(2)-C6 fungal-type" evidence="3">
    <location>
        <begin position="37"/>
        <end position="76"/>
    </location>
</feature>
<dbReference type="GO" id="GO:0001080">
    <property type="term" value="P:nitrogen catabolite activation of transcription from RNA polymerase II promoter"/>
    <property type="evidence" value="ECO:0007669"/>
    <property type="project" value="TreeGrafter"/>
</dbReference>
<dbReference type="SMART" id="SM00066">
    <property type="entry name" value="GAL4"/>
    <property type="match status" value="1"/>
</dbReference>
<dbReference type="GO" id="GO:0008270">
    <property type="term" value="F:zinc ion binding"/>
    <property type="evidence" value="ECO:0007669"/>
    <property type="project" value="InterPro"/>
</dbReference>
<dbReference type="OrthoDB" id="3263880at2759"/>
<keyword evidence="5" id="KW-1185">Reference proteome</keyword>
<feature type="compositionally biased region" description="Pro residues" evidence="2">
    <location>
        <begin position="352"/>
        <end position="362"/>
    </location>
</feature>
<dbReference type="GeneID" id="66071628"/>
<dbReference type="PROSITE" id="PS50048">
    <property type="entry name" value="ZN2_CY6_FUNGAL_2"/>
    <property type="match status" value="1"/>
</dbReference>
<dbReference type="InterPro" id="IPR001138">
    <property type="entry name" value="Zn2Cys6_DnaBD"/>
</dbReference>
<accession>A0A9P7RPB5</accession>